<evidence type="ECO:0000313" key="2">
    <source>
        <dbReference type="Proteomes" id="UP000249185"/>
    </source>
</evidence>
<protein>
    <submittedName>
        <fullName evidence="1">N-formylglutamate amidohydrolase</fullName>
    </submittedName>
</protein>
<sequence length="255" mass="28080">MSSKAYECLNDAGAAPILLLCDHATNIVPPSVAGGDLGLPPEEMARHIAYDIGARGVTEELSRLLDAPALLTRFSRLVIDPNRGEFDPTLLMRLYDGTIIPGNRHADAAERERRLDDWHRPYHQAITARIDAMIAARQDPTLLSIHSFTPRLRNRPARPWHVGILWDRDGRIARPLIDALAAEPDICVGDNEPYHGALEGDTMFRHGTMRGLRHVLIELRQDLIETPGQQIAWARRLAPMLAAVVAGSAGAIPSA</sequence>
<dbReference type="Gene3D" id="3.40.630.40">
    <property type="entry name" value="Zn-dependent exopeptidases"/>
    <property type="match status" value="1"/>
</dbReference>
<accession>A0A2W5N2S8</accession>
<name>A0A2W5N2S8_RHOSU</name>
<reference evidence="1 2" key="1">
    <citation type="submission" date="2017-08" db="EMBL/GenBank/DDBJ databases">
        <title>Infants hospitalized years apart are colonized by the same room-sourced microbial strains.</title>
        <authorList>
            <person name="Brooks B."/>
            <person name="Olm M.R."/>
            <person name="Firek B.A."/>
            <person name="Baker R."/>
            <person name="Thomas B.C."/>
            <person name="Morowitz M.J."/>
            <person name="Banfield J.F."/>
        </authorList>
    </citation>
    <scope>NUCLEOTIDE SEQUENCE [LARGE SCALE GENOMIC DNA]</scope>
    <source>
        <strain evidence="1">S2_005_002_R2_34</strain>
    </source>
</reference>
<dbReference type="Pfam" id="PF05013">
    <property type="entry name" value="FGase"/>
    <property type="match status" value="1"/>
</dbReference>
<dbReference type="Proteomes" id="UP000249185">
    <property type="component" value="Unassembled WGS sequence"/>
</dbReference>
<dbReference type="PIRSF" id="PIRSF029730">
    <property type="entry name" value="UCP029730"/>
    <property type="match status" value="1"/>
</dbReference>
<keyword evidence="1" id="KW-0378">Hydrolase</keyword>
<dbReference type="SUPFAM" id="SSF53187">
    <property type="entry name" value="Zn-dependent exopeptidases"/>
    <property type="match status" value="1"/>
</dbReference>
<dbReference type="InterPro" id="IPR011227">
    <property type="entry name" value="UCP029730"/>
</dbReference>
<comment type="caution">
    <text evidence="1">The sequence shown here is derived from an EMBL/GenBank/DDBJ whole genome shotgun (WGS) entry which is preliminary data.</text>
</comment>
<proteinExistence type="predicted"/>
<gene>
    <name evidence="1" type="ORF">DI556_19525</name>
</gene>
<dbReference type="GO" id="GO:0016787">
    <property type="term" value="F:hydrolase activity"/>
    <property type="evidence" value="ECO:0007669"/>
    <property type="project" value="UniProtKB-KW"/>
</dbReference>
<dbReference type="EMBL" id="QFPW01000022">
    <property type="protein sequence ID" value="PZQ46689.1"/>
    <property type="molecule type" value="Genomic_DNA"/>
</dbReference>
<dbReference type="AlphaFoldDB" id="A0A2W5N2S8"/>
<evidence type="ECO:0000313" key="1">
    <source>
        <dbReference type="EMBL" id="PZQ46689.1"/>
    </source>
</evidence>
<organism evidence="1 2">
    <name type="scientific">Rhodovulum sulfidophilum</name>
    <name type="common">Rhodobacter sulfidophilus</name>
    <dbReference type="NCBI Taxonomy" id="35806"/>
    <lineage>
        <taxon>Bacteria</taxon>
        <taxon>Pseudomonadati</taxon>
        <taxon>Pseudomonadota</taxon>
        <taxon>Alphaproteobacteria</taxon>
        <taxon>Rhodobacterales</taxon>
        <taxon>Paracoccaceae</taxon>
        <taxon>Rhodovulum</taxon>
    </lineage>
</organism>
<dbReference type="InterPro" id="IPR007709">
    <property type="entry name" value="N-FG_amidohydro"/>
</dbReference>